<dbReference type="Gene3D" id="1.10.533.10">
    <property type="entry name" value="Death Domain, Fas"/>
    <property type="match status" value="1"/>
</dbReference>
<dbReference type="GO" id="GO:0072557">
    <property type="term" value="C:IPAF inflammasome complex"/>
    <property type="evidence" value="ECO:0007669"/>
    <property type="project" value="TreeGrafter"/>
</dbReference>
<dbReference type="GO" id="GO:0042981">
    <property type="term" value="P:regulation of apoptotic process"/>
    <property type="evidence" value="ECO:0007669"/>
    <property type="project" value="InterPro"/>
</dbReference>
<keyword evidence="3" id="KW-1185">Reference proteome</keyword>
<dbReference type="GO" id="GO:0097169">
    <property type="term" value="C:AIM2 inflammasome complex"/>
    <property type="evidence" value="ECO:0007669"/>
    <property type="project" value="TreeGrafter"/>
</dbReference>
<organism evidence="2 3">
    <name type="scientific">Fundulus heteroclitus</name>
    <name type="common">Killifish</name>
    <name type="synonym">Mummichog</name>
    <dbReference type="NCBI Taxonomy" id="8078"/>
    <lineage>
        <taxon>Eukaryota</taxon>
        <taxon>Metazoa</taxon>
        <taxon>Chordata</taxon>
        <taxon>Craniata</taxon>
        <taxon>Vertebrata</taxon>
        <taxon>Euteleostomi</taxon>
        <taxon>Actinopterygii</taxon>
        <taxon>Neopterygii</taxon>
        <taxon>Teleostei</taxon>
        <taxon>Neoteleostei</taxon>
        <taxon>Acanthomorphata</taxon>
        <taxon>Ovalentaria</taxon>
        <taxon>Atherinomorphae</taxon>
        <taxon>Cyprinodontiformes</taxon>
        <taxon>Fundulidae</taxon>
        <taxon>Fundulus</taxon>
    </lineage>
</organism>
<accession>A0A3Q2NWT6</accession>
<dbReference type="Pfam" id="PF00619">
    <property type="entry name" value="CARD"/>
    <property type="match status" value="1"/>
</dbReference>
<protein>
    <submittedName>
        <fullName evidence="2">NLR family CARD domain-containing protein 3-like</fullName>
    </submittedName>
</protein>
<proteinExistence type="predicted"/>
<dbReference type="AlphaFoldDB" id="A0A3Q2NWT6"/>
<evidence type="ECO:0000313" key="3">
    <source>
        <dbReference type="Proteomes" id="UP000265000"/>
    </source>
</evidence>
<dbReference type="InterPro" id="IPR002398">
    <property type="entry name" value="Pept_C14"/>
</dbReference>
<reference evidence="2" key="2">
    <citation type="submission" date="2025-09" db="UniProtKB">
        <authorList>
            <consortium name="Ensembl"/>
        </authorList>
    </citation>
    <scope>IDENTIFICATION</scope>
</reference>
<feature type="domain" description="CARD" evidence="1">
    <location>
        <begin position="35"/>
        <end position="114"/>
    </location>
</feature>
<evidence type="ECO:0000313" key="2">
    <source>
        <dbReference type="Ensembl" id="ENSFHEP00000003924.1"/>
    </source>
</evidence>
<dbReference type="GO" id="GO:0004197">
    <property type="term" value="F:cysteine-type endopeptidase activity"/>
    <property type="evidence" value="ECO:0007669"/>
    <property type="project" value="InterPro"/>
</dbReference>
<dbReference type="GO" id="GO:0050727">
    <property type="term" value="P:regulation of inflammatory response"/>
    <property type="evidence" value="ECO:0007669"/>
    <property type="project" value="TreeGrafter"/>
</dbReference>
<dbReference type="Proteomes" id="UP000265000">
    <property type="component" value="Unplaced"/>
</dbReference>
<name>A0A3Q2NWT6_FUNHE</name>
<dbReference type="Ensembl" id="ENSFHET00000009732.1">
    <property type="protein sequence ID" value="ENSFHEP00000003924.1"/>
    <property type="gene ID" value="ENSFHEG00000004804.1"/>
</dbReference>
<dbReference type="PANTHER" id="PTHR47901:SF3">
    <property type="entry name" value="CASPASE-1"/>
    <property type="match status" value="1"/>
</dbReference>
<dbReference type="GeneTree" id="ENSGT00940000178130"/>
<dbReference type="SUPFAM" id="SSF47986">
    <property type="entry name" value="DEATH domain"/>
    <property type="match status" value="1"/>
</dbReference>
<sequence length="160" mass="18186">METWNQATAGWRRMEELRTGRDWMRDKMEEPLEEKQQDSEETLLSFRAEFVKRVSEEVLKQLLDSLEAGGVLNNSETEAILEKNQTRADKARSTIDAVRKKGNDSCKMMIQHLQLKDATLSNHLGLSFAFSAQPGKATQFCDAAVTAKLTVFKGLYRNIS</sequence>
<evidence type="ECO:0000259" key="1">
    <source>
        <dbReference type="PROSITE" id="PS50209"/>
    </source>
</evidence>
<dbReference type="PROSITE" id="PS50209">
    <property type="entry name" value="CARD"/>
    <property type="match status" value="1"/>
</dbReference>
<dbReference type="InterPro" id="IPR001315">
    <property type="entry name" value="CARD"/>
</dbReference>
<dbReference type="SMART" id="SM00114">
    <property type="entry name" value="CARD"/>
    <property type="match status" value="1"/>
</dbReference>
<dbReference type="PANTHER" id="PTHR47901">
    <property type="entry name" value="CASPASE RECRUITMENT DOMAIN-CONTAINING PROTEIN 18"/>
    <property type="match status" value="1"/>
</dbReference>
<reference evidence="2" key="1">
    <citation type="submission" date="2025-08" db="UniProtKB">
        <authorList>
            <consortium name="Ensembl"/>
        </authorList>
    </citation>
    <scope>IDENTIFICATION</scope>
</reference>
<dbReference type="GO" id="GO:0072559">
    <property type="term" value="C:NLRP3 inflammasome complex"/>
    <property type="evidence" value="ECO:0007669"/>
    <property type="project" value="TreeGrafter"/>
</dbReference>
<dbReference type="STRING" id="8078.ENSFHEP00000003924"/>
<dbReference type="GO" id="GO:0006508">
    <property type="term" value="P:proteolysis"/>
    <property type="evidence" value="ECO:0007669"/>
    <property type="project" value="InterPro"/>
</dbReference>
<dbReference type="InterPro" id="IPR011029">
    <property type="entry name" value="DEATH-like_dom_sf"/>
</dbReference>